<reference evidence="6" key="1">
    <citation type="submission" date="2016-09" db="EMBL/GenBank/DDBJ databases">
        <authorList>
            <person name="Varghese N."/>
            <person name="Submissions S."/>
        </authorList>
    </citation>
    <scope>NUCLEOTIDE SEQUENCE [LARGE SCALE GENOMIC DNA]</scope>
    <source>
        <strain evidence="6">ANC 4422</strain>
    </source>
</reference>
<feature type="binding site" evidence="3">
    <location>
        <position position="213"/>
    </location>
    <ligand>
        <name>substrate</name>
    </ligand>
</feature>
<evidence type="ECO:0000256" key="3">
    <source>
        <dbReference type="HAMAP-Rule" id="MF_01172"/>
    </source>
</evidence>
<dbReference type="GO" id="GO:0019544">
    <property type="term" value="P:L-arginine catabolic process to L-glutamate"/>
    <property type="evidence" value="ECO:0007669"/>
    <property type="project" value="UniProtKB-UniRule"/>
</dbReference>
<proteinExistence type="inferred from homology"/>
<keyword evidence="2 3" id="KW-0378">Hydrolase</keyword>
<feature type="active site" evidence="3">
    <location>
        <position position="174"/>
    </location>
</feature>
<evidence type="ECO:0000256" key="4">
    <source>
        <dbReference type="NCBIfam" id="TIGR03241"/>
    </source>
</evidence>
<keyword evidence="1 3" id="KW-0056">Arginine metabolism</keyword>
<dbReference type="Proteomes" id="UP000242501">
    <property type="component" value="Unassembled WGS sequence"/>
</dbReference>
<dbReference type="Pfam" id="PF04996">
    <property type="entry name" value="AstB"/>
    <property type="match status" value="1"/>
</dbReference>
<feature type="active site" evidence="3">
    <location>
        <position position="249"/>
    </location>
</feature>
<dbReference type="SUPFAM" id="SSF55909">
    <property type="entry name" value="Pentein"/>
    <property type="match status" value="1"/>
</dbReference>
<keyword evidence="6" id="KW-1185">Reference proteome</keyword>
<feature type="binding site" evidence="3">
    <location>
        <begin position="19"/>
        <end position="28"/>
    </location>
    <ligand>
        <name>substrate</name>
    </ligand>
</feature>
<sequence>MSGYEINFDGLVGPTHHYAGLSFGNEASTKNKKNSANPKLAALQGLEKMKTLADSGLKQAVFAPQERPHLATLRQLGFSGTDEQVITQAMKTSPDLLSSLSSASSMWTANSCTVTPSADSADGKVHFTPANLNNKFHRAIEHPTTGRILQAMFHDEEYFSHHHALPGVALFGDEGAANHNRLGGAYDQAGVNVFVYGQQFIGNHLGPKKYPARQSLEASQAIARLHGLNDLNTVFLQQNPDVIDQGVFHNDVIAVSNQQVFFCHEHAFVQTAHAFAEIEAKMAVLGAEFRPIIVPNSRVSVQDAVSTYLFNSQILTRANGKMTLVVPEESRQNKAVWDYLTEMTHSGLPIDQIQVFDLRESMQNGGGPACLRLRVAVNEDELDAINQHVFMNEAVYEILTDWVEKHYRDQLSQQDLADPALLQENRTALDELTQILKLGSVYDFQRS</sequence>
<dbReference type="GO" id="GO:0009015">
    <property type="term" value="F:N-succinylarginine dihydrolase activity"/>
    <property type="evidence" value="ECO:0007669"/>
    <property type="project" value="UniProtKB-UniRule"/>
</dbReference>
<dbReference type="Gene3D" id="3.75.10.20">
    <property type="entry name" value="Succinylarginine dihydrolase"/>
    <property type="match status" value="1"/>
</dbReference>
<protein>
    <recommendedName>
        <fullName evidence="3 4">N-succinylarginine dihydrolase</fullName>
        <ecNumber evidence="3 4">3.5.3.23</ecNumber>
    </recommendedName>
</protein>
<evidence type="ECO:0000313" key="6">
    <source>
        <dbReference type="Proteomes" id="UP000242501"/>
    </source>
</evidence>
<dbReference type="OrthoDB" id="248552at2"/>
<feature type="active site" description="Nucleophile" evidence="3">
    <location>
        <position position="370"/>
    </location>
</feature>
<dbReference type="HAMAP" id="MF_01172">
    <property type="entry name" value="AstB"/>
    <property type="match status" value="1"/>
</dbReference>
<comment type="pathway">
    <text evidence="3">Amino-acid degradation; L-arginine degradation via AST pathway; L-glutamate and succinate from L-arginine: step 2/5.</text>
</comment>
<gene>
    <name evidence="3" type="primary">astB</name>
    <name evidence="5" type="ORF">SAMN05421733_10617</name>
</gene>
<accession>A0A1G6HI10</accession>
<evidence type="ECO:0000256" key="1">
    <source>
        <dbReference type="ARBA" id="ARBA00022503"/>
    </source>
</evidence>
<dbReference type="NCBIfam" id="NF009789">
    <property type="entry name" value="PRK13281.1"/>
    <property type="match status" value="1"/>
</dbReference>
<dbReference type="UniPathway" id="UPA00185">
    <property type="reaction ID" value="UER00280"/>
</dbReference>
<feature type="binding site" evidence="3">
    <location>
        <position position="251"/>
    </location>
    <ligand>
        <name>substrate</name>
    </ligand>
</feature>
<dbReference type="EMBL" id="FMYL01000006">
    <property type="protein sequence ID" value="SDB93899.1"/>
    <property type="molecule type" value="Genomic_DNA"/>
</dbReference>
<name>A0A1G6HI10_9GAMM</name>
<dbReference type="NCBIfam" id="TIGR03241">
    <property type="entry name" value="arg_catab_astB"/>
    <property type="match status" value="1"/>
</dbReference>
<feature type="binding site" evidence="3">
    <location>
        <position position="364"/>
    </location>
    <ligand>
        <name>substrate</name>
    </ligand>
</feature>
<comment type="subunit">
    <text evidence="3">Homodimer.</text>
</comment>
<evidence type="ECO:0000256" key="2">
    <source>
        <dbReference type="ARBA" id="ARBA00022801"/>
    </source>
</evidence>
<dbReference type="GO" id="GO:0019545">
    <property type="term" value="P:L-arginine catabolic process to succinate"/>
    <property type="evidence" value="ECO:0007669"/>
    <property type="project" value="UniProtKB-UniRule"/>
</dbReference>
<feature type="binding site" evidence="3">
    <location>
        <position position="110"/>
    </location>
    <ligand>
        <name>substrate</name>
    </ligand>
</feature>
<dbReference type="EC" id="3.5.3.23" evidence="3 4"/>
<dbReference type="AlphaFoldDB" id="A0A1G6HI10"/>
<comment type="function">
    <text evidence="3">Catalyzes the hydrolysis of N(2)-succinylarginine into N(2)-succinylornithine, ammonia and CO(2).</text>
</comment>
<dbReference type="PANTHER" id="PTHR30420:SF2">
    <property type="entry name" value="N-SUCCINYLARGININE DIHYDROLASE"/>
    <property type="match status" value="1"/>
</dbReference>
<feature type="binding site" evidence="3">
    <location>
        <begin position="137"/>
        <end position="138"/>
    </location>
    <ligand>
        <name>substrate</name>
    </ligand>
</feature>
<dbReference type="STRING" id="1219383.SAMN05421733_10617"/>
<evidence type="ECO:0000313" key="5">
    <source>
        <dbReference type="EMBL" id="SDB93899.1"/>
    </source>
</evidence>
<dbReference type="InterPro" id="IPR037031">
    <property type="entry name" value="AstB_sf"/>
</dbReference>
<comment type="similarity">
    <text evidence="3">Belongs to the succinylarginine dihydrolase family.</text>
</comment>
<comment type="catalytic activity">
    <reaction evidence="3">
        <text>N(2)-succinyl-L-arginine + 2 H2O + 2 H(+) = N(2)-succinyl-L-ornithine + 2 NH4(+) + CO2</text>
        <dbReference type="Rhea" id="RHEA:19533"/>
        <dbReference type="ChEBI" id="CHEBI:15377"/>
        <dbReference type="ChEBI" id="CHEBI:15378"/>
        <dbReference type="ChEBI" id="CHEBI:16526"/>
        <dbReference type="ChEBI" id="CHEBI:28938"/>
        <dbReference type="ChEBI" id="CHEBI:58241"/>
        <dbReference type="ChEBI" id="CHEBI:58514"/>
        <dbReference type="EC" id="3.5.3.23"/>
    </reaction>
</comment>
<dbReference type="PANTHER" id="PTHR30420">
    <property type="entry name" value="N-SUCCINYLARGININE DIHYDROLASE"/>
    <property type="match status" value="1"/>
</dbReference>
<dbReference type="RefSeq" id="WP_092748083.1">
    <property type="nucleotide sequence ID" value="NZ_FMYL01000006.1"/>
</dbReference>
<organism evidence="5 6">
    <name type="scientific">Acinetobacter boissieri</name>
    <dbReference type="NCBI Taxonomy" id="1219383"/>
    <lineage>
        <taxon>Bacteria</taxon>
        <taxon>Pseudomonadati</taxon>
        <taxon>Pseudomonadota</taxon>
        <taxon>Gammaproteobacteria</taxon>
        <taxon>Moraxellales</taxon>
        <taxon>Moraxellaceae</taxon>
        <taxon>Acinetobacter</taxon>
    </lineage>
</organism>
<dbReference type="InterPro" id="IPR007079">
    <property type="entry name" value="SuccinylArg_d-Hdrlase_AstB"/>
</dbReference>